<evidence type="ECO:0000256" key="14">
    <source>
        <dbReference type="SAM" id="MobiDB-lite"/>
    </source>
</evidence>
<evidence type="ECO:0000256" key="12">
    <source>
        <dbReference type="ARBA" id="ARBA00025337"/>
    </source>
</evidence>
<dbReference type="SMART" id="SM00382">
    <property type="entry name" value="AAA"/>
    <property type="match status" value="1"/>
</dbReference>
<dbReference type="Pfam" id="PF00448">
    <property type="entry name" value="SRP54"/>
    <property type="match status" value="1"/>
</dbReference>
<evidence type="ECO:0000256" key="3">
    <source>
        <dbReference type="ARBA" id="ARBA00014919"/>
    </source>
</evidence>
<accession>A0A919XE39</accession>
<dbReference type="EMBL" id="BORQ01000001">
    <property type="protein sequence ID" value="GIO29984.1"/>
    <property type="molecule type" value="Genomic_DNA"/>
</dbReference>
<dbReference type="GO" id="GO:0005525">
    <property type="term" value="F:GTP binding"/>
    <property type="evidence" value="ECO:0007669"/>
    <property type="project" value="UniProtKB-UniRule"/>
</dbReference>
<organism evidence="17 18">
    <name type="scientific">Paenibacillus albilobatus</name>
    <dbReference type="NCBI Taxonomy" id="2716884"/>
    <lineage>
        <taxon>Bacteria</taxon>
        <taxon>Bacillati</taxon>
        <taxon>Bacillota</taxon>
        <taxon>Bacilli</taxon>
        <taxon>Bacillales</taxon>
        <taxon>Paenibacillaceae</taxon>
        <taxon>Paenibacillus</taxon>
    </lineage>
</organism>
<protein>
    <recommendedName>
        <fullName evidence="3 13">Flagellar biosynthesis protein FlhF</fullName>
    </recommendedName>
</protein>
<keyword evidence="8" id="KW-0653">Protein transport</keyword>
<comment type="caution">
    <text evidence="17">The sequence shown here is derived from an EMBL/GenBank/DDBJ whole genome shotgun (WGS) entry which is preliminary data.</text>
</comment>
<keyword evidence="4" id="KW-0813">Transport</keyword>
<dbReference type="InterPro" id="IPR027417">
    <property type="entry name" value="P-loop_NTPase"/>
</dbReference>
<proteinExistence type="inferred from homology"/>
<keyword evidence="10" id="KW-0472">Membrane</keyword>
<keyword evidence="5" id="KW-1003">Cell membrane</keyword>
<evidence type="ECO:0000313" key="18">
    <source>
        <dbReference type="Proteomes" id="UP000679779"/>
    </source>
</evidence>
<evidence type="ECO:0000256" key="9">
    <source>
        <dbReference type="ARBA" id="ARBA00023134"/>
    </source>
</evidence>
<dbReference type="GO" id="GO:0044781">
    <property type="term" value="P:bacterial-type flagellum organization"/>
    <property type="evidence" value="ECO:0007669"/>
    <property type="project" value="UniProtKB-UniRule"/>
</dbReference>
<sequence>MRVKRYLVDTMPEAMLQIRKDLGANAVILSTKETKIGGFLGMFKQKKIEVVAAVEEETQEKPSAVRAPQPKPAMAVPKKAVPQAYKKTVEITSGAGSPQEQPDSGREAVPVFAEAFAAAAASAEALHTAAAAAQGASAEAEEAAPPQMPMEAQTAVPTRKQPTGGTDLPAGEKSRSVAEDKLLAELREMKAWMAKISRQSTMQRTLPDALQTVQDQLFRQDIDSELIQEWIGAAYEHWDENGRGLSDEELETMIRGRIQSFLAGRFGGGIDPRTKMVYVAGPTGVGKTTTIAKLAAEQLFKHQRKVGFITSDTYRISAVEQLRTYASILNVPLEVVQSPGDMQRAMQRLDYCDLILMDTAGRNYRNELLVSELQSLFAPVENSETYLVLSLTSKSQDMKKIAEHFSKYGLDKVIFTKLDETGSYGPILNLLREYPLRLSYMTNGQNVPDDLLLPGEETLLGLLLGEEGI</sequence>
<feature type="region of interest" description="Disordered" evidence="14">
    <location>
        <begin position="61"/>
        <end position="80"/>
    </location>
</feature>
<keyword evidence="18" id="KW-1185">Reference proteome</keyword>
<gene>
    <name evidence="17" type="ORF">J2TS6_11250</name>
</gene>
<dbReference type="RefSeq" id="WP_160037393.1">
    <property type="nucleotide sequence ID" value="NZ_BORQ01000001.1"/>
</dbReference>
<reference evidence="17" key="1">
    <citation type="submission" date="2021-03" db="EMBL/GenBank/DDBJ databases">
        <title>Antimicrobial resistance genes in bacteria isolated from Japanese honey, and their potential for conferring macrolide and lincosamide resistance in the American foulbrood pathogen Paenibacillus larvae.</title>
        <authorList>
            <person name="Okamoto M."/>
            <person name="Kumagai M."/>
            <person name="Kanamori H."/>
            <person name="Takamatsu D."/>
        </authorList>
    </citation>
    <scope>NUCLEOTIDE SEQUENCE</scope>
    <source>
        <strain evidence="17">J2TS6</strain>
    </source>
</reference>
<feature type="region of interest" description="Disordered" evidence="14">
    <location>
        <begin position="133"/>
        <end position="174"/>
    </location>
</feature>
<evidence type="ECO:0000259" key="16">
    <source>
        <dbReference type="SMART" id="SM00962"/>
    </source>
</evidence>
<keyword evidence="6" id="KW-0547">Nucleotide-binding</keyword>
<evidence type="ECO:0000313" key="17">
    <source>
        <dbReference type="EMBL" id="GIO29984.1"/>
    </source>
</evidence>
<dbReference type="GO" id="GO:0005047">
    <property type="term" value="F:signal recognition particle binding"/>
    <property type="evidence" value="ECO:0007669"/>
    <property type="project" value="TreeGrafter"/>
</dbReference>
<evidence type="ECO:0000256" key="10">
    <source>
        <dbReference type="ARBA" id="ARBA00023136"/>
    </source>
</evidence>
<dbReference type="GO" id="GO:0003924">
    <property type="term" value="F:GTPase activity"/>
    <property type="evidence" value="ECO:0007669"/>
    <property type="project" value="UniProtKB-UniRule"/>
</dbReference>
<dbReference type="AlphaFoldDB" id="A0A919XE39"/>
<comment type="function">
    <text evidence="12">Necessary for flagellar biosynthesis. May be involved in translocation of the flagellum.</text>
</comment>
<feature type="domain" description="SRP54-type proteins GTP-binding" evidence="16">
    <location>
        <begin position="274"/>
        <end position="465"/>
    </location>
</feature>
<comment type="subcellular location">
    <subcellularLocation>
        <location evidence="1">Cell membrane</location>
        <topology evidence="1">Peripheral membrane protein</topology>
        <orientation evidence="1">Cytoplasmic side</orientation>
    </subcellularLocation>
</comment>
<keyword evidence="9" id="KW-0342">GTP-binding</keyword>
<comment type="similarity">
    <text evidence="2">Belongs to the GTP-binding SRP family.</text>
</comment>
<dbReference type="PANTHER" id="PTHR43134">
    <property type="entry name" value="SIGNAL RECOGNITION PARTICLE RECEPTOR SUBUNIT ALPHA"/>
    <property type="match status" value="1"/>
</dbReference>
<evidence type="ECO:0000256" key="7">
    <source>
        <dbReference type="ARBA" id="ARBA00022795"/>
    </source>
</evidence>
<dbReference type="InterPro" id="IPR047040">
    <property type="entry name" value="FlhF__GTPase_dom"/>
</dbReference>
<evidence type="ECO:0000256" key="8">
    <source>
        <dbReference type="ARBA" id="ARBA00022927"/>
    </source>
</evidence>
<feature type="compositionally biased region" description="Low complexity" evidence="14">
    <location>
        <begin position="133"/>
        <end position="155"/>
    </location>
</feature>
<dbReference type="SMART" id="SM00962">
    <property type="entry name" value="SRP54"/>
    <property type="match status" value="1"/>
</dbReference>
<dbReference type="FunFam" id="3.40.50.300:FF:000695">
    <property type="entry name" value="Flagellar biosynthesis regulator FlhF"/>
    <property type="match status" value="1"/>
</dbReference>
<evidence type="ECO:0000259" key="15">
    <source>
        <dbReference type="SMART" id="SM00382"/>
    </source>
</evidence>
<evidence type="ECO:0000256" key="5">
    <source>
        <dbReference type="ARBA" id="ARBA00022475"/>
    </source>
</evidence>
<evidence type="ECO:0000256" key="6">
    <source>
        <dbReference type="ARBA" id="ARBA00022741"/>
    </source>
</evidence>
<evidence type="ECO:0000256" key="2">
    <source>
        <dbReference type="ARBA" id="ARBA00008531"/>
    </source>
</evidence>
<dbReference type="Gene3D" id="3.40.50.300">
    <property type="entry name" value="P-loop containing nucleotide triphosphate hydrolases"/>
    <property type="match status" value="1"/>
</dbReference>
<dbReference type="PANTHER" id="PTHR43134:SF3">
    <property type="entry name" value="FLAGELLAR BIOSYNTHESIS PROTEIN FLHF"/>
    <property type="match status" value="1"/>
</dbReference>
<dbReference type="NCBIfam" id="TIGR03499">
    <property type="entry name" value="FlhF"/>
    <property type="match status" value="1"/>
</dbReference>
<evidence type="ECO:0000256" key="1">
    <source>
        <dbReference type="ARBA" id="ARBA00004413"/>
    </source>
</evidence>
<dbReference type="Gene3D" id="1.20.120.1380">
    <property type="entry name" value="Flagellar FlhF biosynthesis protein, N domain"/>
    <property type="match status" value="1"/>
</dbReference>
<dbReference type="CDD" id="cd17873">
    <property type="entry name" value="FlhF"/>
    <property type="match status" value="1"/>
</dbReference>
<evidence type="ECO:0000256" key="13">
    <source>
        <dbReference type="NCBIfam" id="TIGR03499"/>
    </source>
</evidence>
<dbReference type="Proteomes" id="UP000679779">
    <property type="component" value="Unassembled WGS sequence"/>
</dbReference>
<keyword evidence="11" id="KW-1006">Bacterial flagellum protein export</keyword>
<dbReference type="InterPro" id="IPR003593">
    <property type="entry name" value="AAA+_ATPase"/>
</dbReference>
<evidence type="ECO:0000256" key="11">
    <source>
        <dbReference type="ARBA" id="ARBA00023225"/>
    </source>
</evidence>
<feature type="domain" description="AAA+ ATPase" evidence="15">
    <location>
        <begin position="273"/>
        <end position="420"/>
    </location>
</feature>
<keyword evidence="7" id="KW-1005">Bacterial flagellum biogenesis</keyword>
<dbReference type="GO" id="GO:0015031">
    <property type="term" value="P:protein transport"/>
    <property type="evidence" value="ECO:0007669"/>
    <property type="project" value="UniProtKB-KW"/>
</dbReference>
<dbReference type="InterPro" id="IPR000897">
    <property type="entry name" value="SRP54_GTPase_dom"/>
</dbReference>
<dbReference type="GO" id="GO:0005886">
    <property type="term" value="C:plasma membrane"/>
    <property type="evidence" value="ECO:0007669"/>
    <property type="project" value="UniProtKB-SubCell"/>
</dbReference>
<dbReference type="InterPro" id="IPR020006">
    <property type="entry name" value="FlhF"/>
</dbReference>
<dbReference type="SUPFAM" id="SSF52540">
    <property type="entry name" value="P-loop containing nucleoside triphosphate hydrolases"/>
    <property type="match status" value="1"/>
</dbReference>
<name>A0A919XE39_9BACL</name>
<dbReference type="GO" id="GO:0006614">
    <property type="term" value="P:SRP-dependent cotranslational protein targeting to membrane"/>
    <property type="evidence" value="ECO:0007669"/>
    <property type="project" value="UniProtKB-UniRule"/>
</dbReference>
<evidence type="ECO:0000256" key="4">
    <source>
        <dbReference type="ARBA" id="ARBA00022448"/>
    </source>
</evidence>